<accession>A0A6C0LQY1</accession>
<dbReference type="EMBL" id="MN740556">
    <property type="protein sequence ID" value="QHU32987.1"/>
    <property type="molecule type" value="Genomic_DNA"/>
</dbReference>
<sequence>MSINFYSNSNENSKLTSLTLQKLMNYSEIHGFRHKHIGNVYLIITTWKKLNDIYRYNLPHDRKNVLPKFMKIIDQPGRKITINIATQNKFYEFTSGSGMNLITEEAIQAPDQAQIVVKVEDIIENFENFEFKVTKKYLIIIVMIMVILLFL</sequence>
<evidence type="ECO:0000256" key="1">
    <source>
        <dbReference type="SAM" id="Phobius"/>
    </source>
</evidence>
<feature type="transmembrane region" description="Helical" evidence="1">
    <location>
        <begin position="133"/>
        <end position="150"/>
    </location>
</feature>
<dbReference type="AlphaFoldDB" id="A0A6C0LQY1"/>
<proteinExistence type="predicted"/>
<keyword evidence="1" id="KW-1133">Transmembrane helix</keyword>
<evidence type="ECO:0000313" key="2">
    <source>
        <dbReference type="EMBL" id="QHU32987.1"/>
    </source>
</evidence>
<keyword evidence="1" id="KW-0812">Transmembrane</keyword>
<keyword evidence="1" id="KW-0472">Membrane</keyword>
<organism evidence="2">
    <name type="scientific">viral metagenome</name>
    <dbReference type="NCBI Taxonomy" id="1070528"/>
    <lineage>
        <taxon>unclassified sequences</taxon>
        <taxon>metagenomes</taxon>
        <taxon>organismal metagenomes</taxon>
    </lineage>
</organism>
<protein>
    <submittedName>
        <fullName evidence="2">Uncharacterized protein</fullName>
    </submittedName>
</protein>
<reference evidence="2" key="1">
    <citation type="journal article" date="2020" name="Nature">
        <title>Giant virus diversity and host interactions through global metagenomics.</title>
        <authorList>
            <person name="Schulz F."/>
            <person name="Roux S."/>
            <person name="Paez-Espino D."/>
            <person name="Jungbluth S."/>
            <person name="Walsh D.A."/>
            <person name="Denef V.J."/>
            <person name="McMahon K.D."/>
            <person name="Konstantinidis K.T."/>
            <person name="Eloe-Fadrosh E.A."/>
            <person name="Kyrpides N.C."/>
            <person name="Woyke T."/>
        </authorList>
    </citation>
    <scope>NUCLEOTIDE SEQUENCE</scope>
    <source>
        <strain evidence="2">GVMAG-S-1014582-52</strain>
    </source>
</reference>
<name>A0A6C0LQY1_9ZZZZ</name>